<evidence type="ECO:0000313" key="2">
    <source>
        <dbReference type="Proteomes" id="UP001056120"/>
    </source>
</evidence>
<comment type="caution">
    <text evidence="1">The sequence shown here is derived from an EMBL/GenBank/DDBJ whole genome shotgun (WGS) entry which is preliminary data.</text>
</comment>
<proteinExistence type="predicted"/>
<name>A0ACB8XZQ3_9ASTR</name>
<reference evidence="1 2" key="2">
    <citation type="journal article" date="2022" name="Mol. Ecol. Resour.">
        <title>The genomes of chicory, endive, great burdock and yacon provide insights into Asteraceae paleo-polyploidization history and plant inulin production.</title>
        <authorList>
            <person name="Fan W."/>
            <person name="Wang S."/>
            <person name="Wang H."/>
            <person name="Wang A."/>
            <person name="Jiang F."/>
            <person name="Liu H."/>
            <person name="Zhao H."/>
            <person name="Xu D."/>
            <person name="Zhang Y."/>
        </authorList>
    </citation>
    <scope>NUCLEOTIDE SEQUENCE [LARGE SCALE GENOMIC DNA]</scope>
    <source>
        <strain evidence="2">cv. Yunnan</strain>
        <tissue evidence="1">Leaves</tissue>
    </source>
</reference>
<dbReference type="EMBL" id="CM042046">
    <property type="protein sequence ID" value="KAI3676980.1"/>
    <property type="molecule type" value="Genomic_DNA"/>
</dbReference>
<sequence>MEVRKLLQAAWAAGKRLALQPQSMLSLSGFYSTLGVSKNASKSEIKSAYRKLARSCHPDVNKEPGAEEKFKDIINAYEVLSDDEKRYKYDKCGEATRKGVKGDDGKGGTKEGSFSEESVKSDNGKGGTKEGSFSEESVKSDDGKGGTREGFFFSKEDVIRIKIECINWTLCLLTYLYACLMIMLDV</sequence>
<dbReference type="Proteomes" id="UP001056120">
    <property type="component" value="Linkage Group LG29"/>
</dbReference>
<gene>
    <name evidence="1" type="ORF">L1987_86597</name>
</gene>
<accession>A0ACB8XZQ3</accession>
<reference evidence="2" key="1">
    <citation type="journal article" date="2022" name="Mol. Ecol. Resour.">
        <title>The genomes of chicory, endive, great burdock and yacon provide insights into Asteraceae palaeo-polyploidization history and plant inulin production.</title>
        <authorList>
            <person name="Fan W."/>
            <person name="Wang S."/>
            <person name="Wang H."/>
            <person name="Wang A."/>
            <person name="Jiang F."/>
            <person name="Liu H."/>
            <person name="Zhao H."/>
            <person name="Xu D."/>
            <person name="Zhang Y."/>
        </authorList>
    </citation>
    <scope>NUCLEOTIDE SEQUENCE [LARGE SCALE GENOMIC DNA]</scope>
    <source>
        <strain evidence="2">cv. Yunnan</strain>
    </source>
</reference>
<keyword evidence="2" id="KW-1185">Reference proteome</keyword>
<organism evidence="1 2">
    <name type="scientific">Smallanthus sonchifolius</name>
    <dbReference type="NCBI Taxonomy" id="185202"/>
    <lineage>
        <taxon>Eukaryota</taxon>
        <taxon>Viridiplantae</taxon>
        <taxon>Streptophyta</taxon>
        <taxon>Embryophyta</taxon>
        <taxon>Tracheophyta</taxon>
        <taxon>Spermatophyta</taxon>
        <taxon>Magnoliopsida</taxon>
        <taxon>eudicotyledons</taxon>
        <taxon>Gunneridae</taxon>
        <taxon>Pentapetalae</taxon>
        <taxon>asterids</taxon>
        <taxon>campanulids</taxon>
        <taxon>Asterales</taxon>
        <taxon>Asteraceae</taxon>
        <taxon>Asteroideae</taxon>
        <taxon>Heliantheae alliance</taxon>
        <taxon>Millerieae</taxon>
        <taxon>Smallanthus</taxon>
    </lineage>
</organism>
<evidence type="ECO:0000313" key="1">
    <source>
        <dbReference type="EMBL" id="KAI3676980.1"/>
    </source>
</evidence>
<protein>
    <submittedName>
        <fullName evidence="1">Uncharacterized protein</fullName>
    </submittedName>
</protein>